<organism evidence="6 7">
    <name type="scientific">Cereibacter sphaeroides</name>
    <name type="common">Rhodobacter sphaeroides</name>
    <dbReference type="NCBI Taxonomy" id="1063"/>
    <lineage>
        <taxon>Bacteria</taxon>
        <taxon>Pseudomonadati</taxon>
        <taxon>Pseudomonadota</taxon>
        <taxon>Alphaproteobacteria</taxon>
        <taxon>Rhodobacterales</taxon>
        <taxon>Paracoccaceae</taxon>
        <taxon>Cereibacter</taxon>
    </lineage>
</organism>
<evidence type="ECO:0000256" key="1">
    <source>
        <dbReference type="ARBA" id="ARBA00009437"/>
    </source>
</evidence>
<dbReference type="Pfam" id="PF00126">
    <property type="entry name" value="HTH_1"/>
    <property type="match status" value="1"/>
</dbReference>
<protein>
    <recommendedName>
        <fullName evidence="5">HTH lysR-type domain-containing protein</fullName>
    </recommendedName>
</protein>
<evidence type="ECO:0000313" key="7">
    <source>
        <dbReference type="Proteomes" id="UP000248975"/>
    </source>
</evidence>
<dbReference type="Pfam" id="PF03466">
    <property type="entry name" value="LysR_substrate"/>
    <property type="match status" value="1"/>
</dbReference>
<keyword evidence="2" id="KW-0805">Transcription regulation</keyword>
<comment type="similarity">
    <text evidence="1">Belongs to the LysR transcriptional regulatory family.</text>
</comment>
<proteinExistence type="inferred from homology"/>
<evidence type="ECO:0000256" key="3">
    <source>
        <dbReference type="ARBA" id="ARBA00023125"/>
    </source>
</evidence>
<dbReference type="PROSITE" id="PS50931">
    <property type="entry name" value="HTH_LYSR"/>
    <property type="match status" value="1"/>
</dbReference>
<dbReference type="GO" id="GO:0000976">
    <property type="term" value="F:transcription cis-regulatory region binding"/>
    <property type="evidence" value="ECO:0007669"/>
    <property type="project" value="TreeGrafter"/>
</dbReference>
<dbReference type="InterPro" id="IPR005119">
    <property type="entry name" value="LysR_subst-bd"/>
</dbReference>
<dbReference type="Gene3D" id="1.10.10.10">
    <property type="entry name" value="Winged helix-like DNA-binding domain superfamily/Winged helix DNA-binding domain"/>
    <property type="match status" value="1"/>
</dbReference>
<dbReference type="GO" id="GO:0003700">
    <property type="term" value="F:DNA-binding transcription factor activity"/>
    <property type="evidence" value="ECO:0007669"/>
    <property type="project" value="InterPro"/>
</dbReference>
<reference evidence="6 7" key="1">
    <citation type="submission" date="2017-08" db="EMBL/GenBank/DDBJ databases">
        <title>Infants hospitalized years apart are colonized by the same room-sourced microbial strains.</title>
        <authorList>
            <person name="Brooks B."/>
            <person name="Olm M.R."/>
            <person name="Firek B.A."/>
            <person name="Baker R."/>
            <person name="Thomas B.C."/>
            <person name="Morowitz M.J."/>
            <person name="Banfield J.F."/>
        </authorList>
    </citation>
    <scope>NUCLEOTIDE SEQUENCE [LARGE SCALE GENOMIC DNA]</scope>
    <source>
        <strain evidence="6">S2_003_000_R2_11</strain>
    </source>
</reference>
<name>A0A2W5S5K3_CERSP</name>
<dbReference type="Proteomes" id="UP000248975">
    <property type="component" value="Unassembled WGS sequence"/>
</dbReference>
<feature type="domain" description="HTH lysR-type" evidence="5">
    <location>
        <begin position="1"/>
        <end position="60"/>
    </location>
</feature>
<keyword evidence="3" id="KW-0238">DNA-binding</keyword>
<evidence type="ECO:0000256" key="4">
    <source>
        <dbReference type="ARBA" id="ARBA00023163"/>
    </source>
</evidence>
<dbReference type="SUPFAM" id="SSF53850">
    <property type="entry name" value="Periplasmic binding protein-like II"/>
    <property type="match status" value="1"/>
</dbReference>
<dbReference type="InterPro" id="IPR036388">
    <property type="entry name" value="WH-like_DNA-bd_sf"/>
</dbReference>
<sequence>MRLEWLEDILAVAETGSFGEAAERRHLTQSAFSRRMRNIEDYMGVELFDRSRKPIQLRPTTEDQRDRITRLSSELRQLVTDLRRADRRSSNRIVIASQHALTATLTPAILDGILGGGAEIFMRLRSANLDGCFALLLSRQADIAIVYRLPGEQHPISAGYIETALIGVDRLLPVYAMAKVSELNERFALGRLPYIAYPSDVFLGQVMERKIAPRLHRITDPVPNAETALTLAALEMAVAGVAVAWVPETLARPGIEAGRLADLSETLPHVELEITAVRLVGAAGQVEDRAWAHLLSMHS</sequence>
<evidence type="ECO:0000313" key="6">
    <source>
        <dbReference type="EMBL" id="PZQ97226.1"/>
    </source>
</evidence>
<evidence type="ECO:0000259" key="5">
    <source>
        <dbReference type="PROSITE" id="PS50931"/>
    </source>
</evidence>
<dbReference type="AlphaFoldDB" id="A0A2W5S5K3"/>
<gene>
    <name evidence="6" type="ORF">DI533_16045</name>
</gene>
<keyword evidence="4" id="KW-0804">Transcription</keyword>
<dbReference type="EMBL" id="QFQS01000003">
    <property type="protein sequence ID" value="PZQ97226.1"/>
    <property type="molecule type" value="Genomic_DNA"/>
</dbReference>
<dbReference type="SUPFAM" id="SSF46785">
    <property type="entry name" value="Winged helix' DNA-binding domain"/>
    <property type="match status" value="1"/>
</dbReference>
<dbReference type="PRINTS" id="PR00039">
    <property type="entry name" value="HTHLYSR"/>
</dbReference>
<dbReference type="PANTHER" id="PTHR30126">
    <property type="entry name" value="HTH-TYPE TRANSCRIPTIONAL REGULATOR"/>
    <property type="match status" value="1"/>
</dbReference>
<evidence type="ECO:0000256" key="2">
    <source>
        <dbReference type="ARBA" id="ARBA00023015"/>
    </source>
</evidence>
<comment type="caution">
    <text evidence="6">The sequence shown here is derived from an EMBL/GenBank/DDBJ whole genome shotgun (WGS) entry which is preliminary data.</text>
</comment>
<dbReference type="PANTHER" id="PTHR30126:SF2">
    <property type="entry name" value="HTH-TYPE TRANSCRIPTIONAL REGULATOR YJIE"/>
    <property type="match status" value="1"/>
</dbReference>
<accession>A0A2W5S5K3</accession>
<dbReference type="InterPro" id="IPR036390">
    <property type="entry name" value="WH_DNA-bd_sf"/>
</dbReference>
<dbReference type="InterPro" id="IPR000847">
    <property type="entry name" value="LysR_HTH_N"/>
</dbReference>